<gene>
    <name evidence="2" type="ORF">LKD45_14005</name>
</gene>
<dbReference type="EMBL" id="JAJEQF010000046">
    <property type="protein sequence ID" value="MCC2168785.1"/>
    <property type="molecule type" value="Genomic_DNA"/>
</dbReference>
<feature type="signal peptide" evidence="1">
    <location>
        <begin position="1"/>
        <end position="23"/>
    </location>
</feature>
<evidence type="ECO:0000313" key="2">
    <source>
        <dbReference type="EMBL" id="MCC2168785.1"/>
    </source>
</evidence>
<dbReference type="PROSITE" id="PS51257">
    <property type="entry name" value="PROKAR_LIPOPROTEIN"/>
    <property type="match status" value="1"/>
</dbReference>
<dbReference type="RefSeq" id="WP_262584817.1">
    <property type="nucleotide sequence ID" value="NZ_JAJEQF010000046.1"/>
</dbReference>
<accession>A0AAE3AZU7</accession>
<proteinExistence type="predicted"/>
<evidence type="ECO:0000256" key="1">
    <source>
        <dbReference type="SAM" id="SignalP"/>
    </source>
</evidence>
<protein>
    <submittedName>
        <fullName evidence="2">Uncharacterized protein</fullName>
    </submittedName>
</protein>
<organism evidence="2 3">
    <name type="scientific">Gallintestinimicrobium propionicum</name>
    <dbReference type="NCBI Taxonomy" id="2981770"/>
    <lineage>
        <taxon>Bacteria</taxon>
        <taxon>Bacillati</taxon>
        <taxon>Bacillota</taxon>
        <taxon>Clostridia</taxon>
        <taxon>Lachnospirales</taxon>
        <taxon>Lachnospiraceae</taxon>
        <taxon>Gallintestinimicrobium</taxon>
    </lineage>
</organism>
<sequence>MTRKWIMRALCILCLAAMLTGCGREPEVTETTIEVKKNGQVVHTIIEDFSESYYNLDELESTIQQACDTYNASAGKEAVVLKAAKENDDHTVTVVMQYADASAYSAFNKLALFVGTVKDAFNAGYDLNVTLSSLTGDGEQIGKEDLLKMGEKHIAVVREAVNVRVWDKVRYGSEDVEATANAKTVSVTDADMLTYILFD</sequence>
<comment type="caution">
    <text evidence="2">The sequence shown here is derived from an EMBL/GenBank/DDBJ whole genome shotgun (WGS) entry which is preliminary data.</text>
</comment>
<dbReference type="AlphaFoldDB" id="A0AAE3AZU7"/>
<reference evidence="2 3" key="1">
    <citation type="submission" date="2021-10" db="EMBL/GenBank/DDBJ databases">
        <title>Anaerobic single-cell dispensing facilitates the cultivation of human gut bacteria.</title>
        <authorList>
            <person name="Afrizal A."/>
        </authorList>
    </citation>
    <scope>NUCLEOTIDE SEQUENCE [LARGE SCALE GENOMIC DNA]</scope>
    <source>
        <strain evidence="2 3">CLA-AA-H244</strain>
    </source>
</reference>
<keyword evidence="3" id="KW-1185">Reference proteome</keyword>
<feature type="chain" id="PRO_5042196085" evidence="1">
    <location>
        <begin position="24"/>
        <end position="199"/>
    </location>
</feature>
<dbReference type="Proteomes" id="UP001199355">
    <property type="component" value="Unassembled WGS sequence"/>
</dbReference>
<keyword evidence="1" id="KW-0732">Signal</keyword>
<name>A0AAE3AZU7_9FIRM</name>
<evidence type="ECO:0000313" key="3">
    <source>
        <dbReference type="Proteomes" id="UP001199355"/>
    </source>
</evidence>